<name>A0A8K0FXG5_IGNLU</name>
<sequence length="106" mass="12202">MDTTEEDIHIEDLQIHTACIREKYTPAIKRLFDRCSRYSVKALGKPNPNLDDTLTVPELVFEQAAELYNQNKQVSSIKNMLEVQIKLLTVVKKLQNCPVAQKMKEV</sequence>
<reference evidence="1" key="1">
    <citation type="submission" date="2019-08" db="EMBL/GenBank/DDBJ databases">
        <title>The genome of the North American firefly Photinus pyralis.</title>
        <authorList>
            <consortium name="Photinus pyralis genome working group"/>
            <person name="Fallon T.R."/>
            <person name="Sander Lower S.E."/>
            <person name="Weng J.-K."/>
        </authorList>
    </citation>
    <scope>NUCLEOTIDE SEQUENCE</scope>
    <source>
        <strain evidence="1">TRF0915ILg1</strain>
        <tissue evidence="1">Whole body</tissue>
    </source>
</reference>
<dbReference type="OrthoDB" id="10482408at2759"/>
<evidence type="ECO:0000313" key="2">
    <source>
        <dbReference type="Proteomes" id="UP000801492"/>
    </source>
</evidence>
<accession>A0A8K0FXG5</accession>
<dbReference type="Proteomes" id="UP000801492">
    <property type="component" value="Unassembled WGS sequence"/>
</dbReference>
<proteinExistence type="predicted"/>
<organism evidence="1 2">
    <name type="scientific">Ignelater luminosus</name>
    <name type="common">Cucubano</name>
    <name type="synonym">Pyrophorus luminosus</name>
    <dbReference type="NCBI Taxonomy" id="2038154"/>
    <lineage>
        <taxon>Eukaryota</taxon>
        <taxon>Metazoa</taxon>
        <taxon>Ecdysozoa</taxon>
        <taxon>Arthropoda</taxon>
        <taxon>Hexapoda</taxon>
        <taxon>Insecta</taxon>
        <taxon>Pterygota</taxon>
        <taxon>Neoptera</taxon>
        <taxon>Endopterygota</taxon>
        <taxon>Coleoptera</taxon>
        <taxon>Polyphaga</taxon>
        <taxon>Elateriformia</taxon>
        <taxon>Elateroidea</taxon>
        <taxon>Elateridae</taxon>
        <taxon>Agrypninae</taxon>
        <taxon>Pyrophorini</taxon>
        <taxon>Ignelater</taxon>
    </lineage>
</organism>
<comment type="caution">
    <text evidence="1">The sequence shown here is derived from an EMBL/GenBank/DDBJ whole genome shotgun (WGS) entry which is preliminary data.</text>
</comment>
<dbReference type="EMBL" id="VTPC01091054">
    <property type="protein sequence ID" value="KAF2879942.1"/>
    <property type="molecule type" value="Genomic_DNA"/>
</dbReference>
<gene>
    <name evidence="1" type="ORF">ILUMI_26230</name>
</gene>
<protein>
    <submittedName>
        <fullName evidence="1">Uncharacterized protein</fullName>
    </submittedName>
</protein>
<evidence type="ECO:0000313" key="1">
    <source>
        <dbReference type="EMBL" id="KAF2879942.1"/>
    </source>
</evidence>
<keyword evidence="2" id="KW-1185">Reference proteome</keyword>
<dbReference type="AlphaFoldDB" id="A0A8K0FXG5"/>